<evidence type="ECO:0000313" key="1">
    <source>
        <dbReference type="EMBL" id="KAJ8373972.1"/>
    </source>
</evidence>
<dbReference type="AlphaFoldDB" id="A0A9Q1G202"/>
<organism evidence="1 2">
    <name type="scientific">Synaphobranchus kaupii</name>
    <name type="common">Kaup's arrowtooth eel</name>
    <dbReference type="NCBI Taxonomy" id="118154"/>
    <lineage>
        <taxon>Eukaryota</taxon>
        <taxon>Metazoa</taxon>
        <taxon>Chordata</taxon>
        <taxon>Craniata</taxon>
        <taxon>Vertebrata</taxon>
        <taxon>Euteleostomi</taxon>
        <taxon>Actinopterygii</taxon>
        <taxon>Neopterygii</taxon>
        <taxon>Teleostei</taxon>
        <taxon>Anguilliformes</taxon>
        <taxon>Synaphobranchidae</taxon>
        <taxon>Synaphobranchus</taxon>
    </lineage>
</organism>
<comment type="caution">
    <text evidence="1">The sequence shown here is derived from an EMBL/GenBank/DDBJ whole genome shotgun (WGS) entry which is preliminary data.</text>
</comment>
<sequence length="86" mass="9122">MAGKLKPAIQDLFFSTVSTAWSSEVKRVLLVPVKGTAFRLEAQACQNLSAASPERGFISVNPERVSYNCCLPVCASVGISTDGNST</sequence>
<dbReference type="Proteomes" id="UP001152622">
    <property type="component" value="Chromosome 2"/>
</dbReference>
<evidence type="ECO:0000313" key="2">
    <source>
        <dbReference type="Proteomes" id="UP001152622"/>
    </source>
</evidence>
<proteinExistence type="predicted"/>
<accession>A0A9Q1G202</accession>
<protein>
    <submittedName>
        <fullName evidence="1">Uncharacterized protein</fullName>
    </submittedName>
</protein>
<gene>
    <name evidence="1" type="ORF">SKAU_G00045520</name>
</gene>
<name>A0A9Q1G202_SYNKA</name>
<keyword evidence="2" id="KW-1185">Reference proteome</keyword>
<dbReference type="EMBL" id="JAINUF010000002">
    <property type="protein sequence ID" value="KAJ8373972.1"/>
    <property type="molecule type" value="Genomic_DNA"/>
</dbReference>
<reference evidence="1" key="1">
    <citation type="journal article" date="2023" name="Science">
        <title>Genome structures resolve the early diversification of teleost fishes.</title>
        <authorList>
            <person name="Parey E."/>
            <person name="Louis A."/>
            <person name="Montfort J."/>
            <person name="Bouchez O."/>
            <person name="Roques C."/>
            <person name="Iampietro C."/>
            <person name="Lluch J."/>
            <person name="Castinel A."/>
            <person name="Donnadieu C."/>
            <person name="Desvignes T."/>
            <person name="Floi Bucao C."/>
            <person name="Jouanno E."/>
            <person name="Wen M."/>
            <person name="Mejri S."/>
            <person name="Dirks R."/>
            <person name="Jansen H."/>
            <person name="Henkel C."/>
            <person name="Chen W.J."/>
            <person name="Zahm M."/>
            <person name="Cabau C."/>
            <person name="Klopp C."/>
            <person name="Thompson A.W."/>
            <person name="Robinson-Rechavi M."/>
            <person name="Braasch I."/>
            <person name="Lecointre G."/>
            <person name="Bobe J."/>
            <person name="Postlethwait J.H."/>
            <person name="Berthelot C."/>
            <person name="Roest Crollius H."/>
            <person name="Guiguen Y."/>
        </authorList>
    </citation>
    <scope>NUCLEOTIDE SEQUENCE</scope>
    <source>
        <strain evidence="1">WJC10195</strain>
    </source>
</reference>